<evidence type="ECO:0000313" key="3">
    <source>
        <dbReference type="Proteomes" id="UP000226037"/>
    </source>
</evidence>
<feature type="transmembrane region" description="Helical" evidence="1">
    <location>
        <begin position="17"/>
        <end position="41"/>
    </location>
</feature>
<keyword evidence="3" id="KW-1185">Reference proteome</keyword>
<evidence type="ECO:0000256" key="1">
    <source>
        <dbReference type="SAM" id="Phobius"/>
    </source>
</evidence>
<accession>A0A249XSK9</accession>
<proteinExistence type="predicted"/>
<reference evidence="3" key="1">
    <citation type="submission" date="2017-08" db="EMBL/GenBank/DDBJ databases">
        <authorList>
            <person name="de Groot N.N."/>
        </authorList>
    </citation>
    <scope>NUCLEOTIDE SEQUENCE [LARGE SCALE GENOMIC DNA]</scope>
</reference>
<evidence type="ECO:0000313" key="2">
    <source>
        <dbReference type="EMBL" id="ASZ74640.1"/>
    </source>
</evidence>
<gene>
    <name evidence="2" type="ORF">SEA_PHABBA_65</name>
</gene>
<dbReference type="EMBL" id="MF668280">
    <property type="protein sequence ID" value="ASZ74640.1"/>
    <property type="molecule type" value="Genomic_DNA"/>
</dbReference>
<sequence length="100" mass="11815">MEPDIWTNAYQLWDSPVLFIACLLILAVGFMLGLTALVWVLEKLRKLKARRAFKRQQKEMVAGYDRLRGELQDQMFGNLRAEDMKFDIPGMEPRWPSERR</sequence>
<keyword evidence="1" id="KW-0812">Transmembrane</keyword>
<keyword evidence="1" id="KW-1133">Transmembrane helix</keyword>
<dbReference type="Proteomes" id="UP000226037">
    <property type="component" value="Segment"/>
</dbReference>
<keyword evidence="1" id="KW-0472">Membrane</keyword>
<organism evidence="2 3">
    <name type="scientific">Mycobacterium phage Phabba</name>
    <dbReference type="NCBI Taxonomy" id="2027899"/>
    <lineage>
        <taxon>Viruses</taxon>
        <taxon>Duplodnaviria</taxon>
        <taxon>Heunggongvirae</taxon>
        <taxon>Uroviricota</taxon>
        <taxon>Caudoviricetes</taxon>
        <taxon>Ceeclamvirinae</taxon>
        <taxon>Myrnavirus</taxon>
        <taxon>Myrnavirus phabba</taxon>
        <taxon>Myranavirus phabba</taxon>
    </lineage>
</organism>
<protein>
    <submittedName>
        <fullName evidence="2">Uncharacterized protein</fullName>
    </submittedName>
</protein>
<name>A0A249XSK9_9CAUD</name>